<evidence type="ECO:0000256" key="1">
    <source>
        <dbReference type="SAM" id="MobiDB-lite"/>
    </source>
</evidence>
<dbReference type="PANTHER" id="PTHR13518">
    <property type="entry name" value="PUTATIVE TREBLE-CLEF ZINC-FINGER C2ORF42 FAMILY MEMBER"/>
    <property type="match status" value="1"/>
</dbReference>
<reference evidence="3" key="1">
    <citation type="submission" date="2022-01" db="EMBL/GenBank/DDBJ databases">
        <authorList>
            <person name="Braso-Vives M."/>
        </authorList>
    </citation>
    <scope>NUCLEOTIDE SEQUENCE</scope>
</reference>
<proteinExistence type="predicted"/>
<dbReference type="GO" id="GO:0005634">
    <property type="term" value="C:nucleus"/>
    <property type="evidence" value="ECO:0007669"/>
    <property type="project" value="TreeGrafter"/>
</dbReference>
<accession>A0A8J9ZMB5</accession>
<dbReference type="PANTHER" id="PTHR13518:SF1">
    <property type="entry name" value="C2ORF42 HOMOLOG"/>
    <property type="match status" value="1"/>
</dbReference>
<sequence length="415" mass="46198">MATTQERIKSLFADLGKPTLRGVKKCPKCGTLNGTRGLSCKNKECNTVFRDKVRKAGHSADAVRIITGSTVQVFSVRLRDRGPDYRGFVQLPLTTDADGNPTQTVDGAALIAASGAGRCFVETCQRVRHVNVGAAPEKTLELIELADGSPKISKKRKKDDTLAQASSALLTLQDSGNIPSKKTPIKKTAASPPSAKRLAATIDETEISLSFQEWLGSVVERINQTMHYQFDGYPDPLVFHVPQPFFDALQQRISAGCKKRRLPNSTVAFVRKDALPLGTFSKYTWHITNILHVKQIFDTPLMPLEVTRSFVENRDGTYEPYDAPKVEVETIAEAYRKIEGQQAIKPFELKTYLKVGNTSPDQKEPTPFVIEWIPDILPKCKIGELRIKFEYGHQRNGHMEVRRPVAIPEVVEPML</sequence>
<dbReference type="InterPro" id="IPR029269">
    <property type="entry name" value="Zf-tcix"/>
</dbReference>
<dbReference type="Proteomes" id="UP000838412">
    <property type="component" value="Chromosome 3"/>
</dbReference>
<gene>
    <name evidence="3" type="primary">C2orf42</name>
    <name evidence="3" type="ORF">BLAG_LOCUS15768</name>
</gene>
<protein>
    <submittedName>
        <fullName evidence="3">C2orf42 protein</fullName>
    </submittedName>
</protein>
<keyword evidence="4" id="KW-1185">Reference proteome</keyword>
<organism evidence="3 4">
    <name type="scientific">Branchiostoma lanceolatum</name>
    <name type="common">Common lancelet</name>
    <name type="synonym">Amphioxus lanceolatum</name>
    <dbReference type="NCBI Taxonomy" id="7740"/>
    <lineage>
        <taxon>Eukaryota</taxon>
        <taxon>Metazoa</taxon>
        <taxon>Chordata</taxon>
        <taxon>Cephalochordata</taxon>
        <taxon>Leptocardii</taxon>
        <taxon>Amphioxiformes</taxon>
        <taxon>Branchiostomatidae</taxon>
        <taxon>Branchiostoma</taxon>
    </lineage>
</organism>
<dbReference type="AlphaFoldDB" id="A0A8J9ZMB5"/>
<dbReference type="EMBL" id="OV696688">
    <property type="protein sequence ID" value="CAH1258071.1"/>
    <property type="molecule type" value="Genomic_DNA"/>
</dbReference>
<evidence type="ECO:0000259" key="2">
    <source>
        <dbReference type="Pfam" id="PF14952"/>
    </source>
</evidence>
<name>A0A8J9ZMB5_BRALA</name>
<evidence type="ECO:0000313" key="3">
    <source>
        <dbReference type="EMBL" id="CAH1258071.1"/>
    </source>
</evidence>
<dbReference type="InterPro" id="IPR026049">
    <property type="entry name" value="C2orf42"/>
</dbReference>
<feature type="domain" description="Putative treble-clef zinc-finger" evidence="2">
    <location>
        <begin position="14"/>
        <end position="55"/>
    </location>
</feature>
<feature type="region of interest" description="Disordered" evidence="1">
    <location>
        <begin position="173"/>
        <end position="192"/>
    </location>
</feature>
<evidence type="ECO:0000313" key="4">
    <source>
        <dbReference type="Proteomes" id="UP000838412"/>
    </source>
</evidence>
<dbReference type="Pfam" id="PF14952">
    <property type="entry name" value="zf-tcix"/>
    <property type="match status" value="1"/>
</dbReference>
<dbReference type="OrthoDB" id="6506929at2759"/>